<dbReference type="GO" id="GO:0005615">
    <property type="term" value="C:extracellular space"/>
    <property type="evidence" value="ECO:0007669"/>
    <property type="project" value="TreeGrafter"/>
</dbReference>
<dbReference type="GO" id="GO:0004181">
    <property type="term" value="F:metallocarboxypeptidase activity"/>
    <property type="evidence" value="ECO:0007669"/>
    <property type="project" value="InterPro"/>
</dbReference>
<dbReference type="PROSITE" id="PS00132">
    <property type="entry name" value="CARBOXYPEPT_ZN_1"/>
    <property type="match status" value="1"/>
</dbReference>
<keyword evidence="8 14" id="KW-0732">Signal</keyword>
<evidence type="ECO:0000259" key="15">
    <source>
        <dbReference type="PROSITE" id="PS52035"/>
    </source>
</evidence>
<evidence type="ECO:0000256" key="11">
    <source>
        <dbReference type="ARBA" id="ARBA00023049"/>
    </source>
</evidence>
<dbReference type="SUPFAM" id="SSF53187">
    <property type="entry name" value="Zn-dependent exopeptidases"/>
    <property type="match status" value="1"/>
</dbReference>
<evidence type="ECO:0000256" key="6">
    <source>
        <dbReference type="ARBA" id="ARBA00022670"/>
    </source>
</evidence>
<evidence type="ECO:0000313" key="16">
    <source>
        <dbReference type="EnsemblMetazoa" id="XP_038060135.1"/>
    </source>
</evidence>
<dbReference type="PANTHER" id="PTHR11532">
    <property type="entry name" value="PROTEASE M14 CARBOXYPEPTIDASE"/>
    <property type="match status" value="1"/>
</dbReference>
<comment type="subcellular location">
    <subcellularLocation>
        <location evidence="2">Secreted</location>
    </subcellularLocation>
</comment>
<sequence length="458" mass="51381">MKSLVICLLLGVVFGADDIFPGDGYVFDHHTAKDLERVLFDTHAECPDITSVYSAGKSVKGVDLWVIEITDKPGEHEIGEPEFKYIGNMHGNEVVGREILLILIPYLCKMYKNGDADIRKLVDNTRIHIMPSMNPDGYAKAYQKVILDEDGDWLTGRTNDNDVDLNRNFPDLVQYLKTKNHDFSRIFGKNNHIAAAMEDIQHELEPETVAIIEWLQEYPFVLSSNLHGGDLVANYPFDSSFNGSTQYQASPDDETFIKLASSYSEAHAKMAKENRKSCDGRDGQTFDDGITNGAAWYPLKGGMQDYNYLHTNCFELTLELGCEKFPPASKLQGFWEDNKPALLKFINMSHIGIAGLVTDPYGVGIEHATIKVEGISHDVTTAEEGDYWRLLTANADGSPRDYKVQASAPNYLPSMQICTVHDTMQATECNFVLERDNVIPALSARELELLMKELENYI</sequence>
<organism evidence="16 17">
    <name type="scientific">Patiria miniata</name>
    <name type="common">Bat star</name>
    <name type="synonym">Asterina miniata</name>
    <dbReference type="NCBI Taxonomy" id="46514"/>
    <lineage>
        <taxon>Eukaryota</taxon>
        <taxon>Metazoa</taxon>
        <taxon>Echinodermata</taxon>
        <taxon>Eleutherozoa</taxon>
        <taxon>Asterozoa</taxon>
        <taxon>Asteroidea</taxon>
        <taxon>Valvatacea</taxon>
        <taxon>Valvatida</taxon>
        <taxon>Asterinidae</taxon>
        <taxon>Patiria</taxon>
    </lineage>
</organism>
<keyword evidence="5" id="KW-0121">Carboxypeptidase</keyword>
<keyword evidence="6" id="KW-0645">Protease</keyword>
<protein>
    <recommendedName>
        <fullName evidence="15">Peptidase M14 domain-containing protein</fullName>
    </recommendedName>
</protein>
<dbReference type="AlphaFoldDB" id="A0A914A8G5"/>
<reference evidence="16" key="1">
    <citation type="submission" date="2022-11" db="UniProtKB">
        <authorList>
            <consortium name="EnsemblMetazoa"/>
        </authorList>
    </citation>
    <scope>IDENTIFICATION</scope>
</reference>
<dbReference type="PROSITE" id="PS52035">
    <property type="entry name" value="PEPTIDASE_M14"/>
    <property type="match status" value="1"/>
</dbReference>
<feature type="chain" id="PRO_5037777842" description="Peptidase M14 domain-containing protein" evidence="14">
    <location>
        <begin position="16"/>
        <end position="458"/>
    </location>
</feature>
<dbReference type="Gene3D" id="3.40.630.10">
    <property type="entry name" value="Zn peptidases"/>
    <property type="match status" value="1"/>
</dbReference>
<feature type="domain" description="Peptidase M14" evidence="15">
    <location>
        <begin position="28"/>
        <end position="349"/>
    </location>
</feature>
<evidence type="ECO:0000256" key="1">
    <source>
        <dbReference type="ARBA" id="ARBA00001947"/>
    </source>
</evidence>
<evidence type="ECO:0000256" key="14">
    <source>
        <dbReference type="SAM" id="SignalP"/>
    </source>
</evidence>
<dbReference type="PANTHER" id="PTHR11532:SF73">
    <property type="entry name" value="CARBOXYPEPTIDASE D"/>
    <property type="match status" value="1"/>
</dbReference>
<evidence type="ECO:0000256" key="2">
    <source>
        <dbReference type="ARBA" id="ARBA00004613"/>
    </source>
</evidence>
<dbReference type="OrthoDB" id="10249045at2759"/>
<dbReference type="RefSeq" id="XP_038060135.1">
    <property type="nucleotide sequence ID" value="XM_038204207.1"/>
</dbReference>
<dbReference type="FunFam" id="3.40.630.10:FF:000013">
    <property type="entry name" value="carboxypeptidase N catalytic chain"/>
    <property type="match status" value="1"/>
</dbReference>
<accession>A0A914A8G5</accession>
<dbReference type="InterPro" id="IPR057247">
    <property type="entry name" value="CARBOXYPEPT_ZN_2"/>
</dbReference>
<dbReference type="InterPro" id="IPR008969">
    <property type="entry name" value="CarboxyPept-like_regulatory"/>
</dbReference>
<evidence type="ECO:0000256" key="3">
    <source>
        <dbReference type="ARBA" id="ARBA00005988"/>
    </source>
</evidence>
<comment type="similarity">
    <text evidence="3 13">Belongs to the peptidase M14 family.</text>
</comment>
<keyword evidence="7" id="KW-0479">Metal-binding</keyword>
<evidence type="ECO:0000256" key="9">
    <source>
        <dbReference type="ARBA" id="ARBA00022801"/>
    </source>
</evidence>
<keyword evidence="10" id="KW-0862">Zinc</keyword>
<dbReference type="GeneID" id="119731161"/>
<evidence type="ECO:0000313" key="17">
    <source>
        <dbReference type="Proteomes" id="UP000887568"/>
    </source>
</evidence>
<dbReference type="GO" id="GO:0016485">
    <property type="term" value="P:protein processing"/>
    <property type="evidence" value="ECO:0007669"/>
    <property type="project" value="TreeGrafter"/>
</dbReference>
<dbReference type="SMART" id="SM00631">
    <property type="entry name" value="Zn_pept"/>
    <property type="match status" value="1"/>
</dbReference>
<dbReference type="SUPFAM" id="SSF49464">
    <property type="entry name" value="Carboxypeptidase regulatory domain-like"/>
    <property type="match status" value="1"/>
</dbReference>
<keyword evidence="17" id="KW-1185">Reference proteome</keyword>
<dbReference type="PRINTS" id="PR00765">
    <property type="entry name" value="CRBOXYPTASEA"/>
</dbReference>
<dbReference type="Gene3D" id="2.60.40.1120">
    <property type="entry name" value="Carboxypeptidase-like, regulatory domain"/>
    <property type="match status" value="1"/>
</dbReference>
<evidence type="ECO:0000256" key="5">
    <source>
        <dbReference type="ARBA" id="ARBA00022645"/>
    </source>
</evidence>
<dbReference type="Pfam" id="PF00246">
    <property type="entry name" value="Peptidase_M14"/>
    <property type="match status" value="1"/>
</dbReference>
<dbReference type="OMA" id="FEYHRYA"/>
<evidence type="ECO:0000256" key="12">
    <source>
        <dbReference type="ARBA" id="ARBA00023180"/>
    </source>
</evidence>
<dbReference type="InterPro" id="IPR050753">
    <property type="entry name" value="Peptidase_M14_domain"/>
</dbReference>
<dbReference type="CDD" id="cd03858">
    <property type="entry name" value="M14_CP_N-E_like"/>
    <property type="match status" value="1"/>
</dbReference>
<dbReference type="Pfam" id="PF13620">
    <property type="entry name" value="CarboxypepD_reg"/>
    <property type="match status" value="1"/>
</dbReference>
<keyword evidence="11" id="KW-0482">Metalloprotease</keyword>
<dbReference type="GO" id="GO:0006518">
    <property type="term" value="P:peptide metabolic process"/>
    <property type="evidence" value="ECO:0007669"/>
    <property type="project" value="TreeGrafter"/>
</dbReference>
<evidence type="ECO:0000256" key="13">
    <source>
        <dbReference type="PROSITE-ProRule" id="PRU01379"/>
    </source>
</evidence>
<evidence type="ECO:0000256" key="4">
    <source>
        <dbReference type="ARBA" id="ARBA00022525"/>
    </source>
</evidence>
<name>A0A914A8G5_PATMI</name>
<dbReference type="CDD" id="cd11308">
    <property type="entry name" value="Peptidase_M14NE-CP-C_like"/>
    <property type="match status" value="1"/>
</dbReference>
<feature type="active site" description="Proton donor/acceptor" evidence="13">
    <location>
        <position position="319"/>
    </location>
</feature>
<proteinExistence type="inferred from homology"/>
<keyword evidence="4" id="KW-0964">Secreted</keyword>
<dbReference type="PROSITE" id="PS00133">
    <property type="entry name" value="CARBOXYPEPT_ZN_2"/>
    <property type="match status" value="1"/>
</dbReference>
<dbReference type="EnsemblMetazoa" id="XM_038204207.1">
    <property type="protein sequence ID" value="XP_038060135.1"/>
    <property type="gene ID" value="LOC119731161"/>
</dbReference>
<comment type="cofactor">
    <cofactor evidence="1">
        <name>Zn(2+)</name>
        <dbReference type="ChEBI" id="CHEBI:29105"/>
    </cofactor>
</comment>
<dbReference type="InterPro" id="IPR000834">
    <property type="entry name" value="Peptidase_M14"/>
</dbReference>
<evidence type="ECO:0000256" key="10">
    <source>
        <dbReference type="ARBA" id="ARBA00022833"/>
    </source>
</evidence>
<feature type="signal peptide" evidence="14">
    <location>
        <begin position="1"/>
        <end position="15"/>
    </location>
</feature>
<dbReference type="InterPro" id="IPR057246">
    <property type="entry name" value="CARBOXYPEPT_ZN_1"/>
</dbReference>
<dbReference type="Proteomes" id="UP000887568">
    <property type="component" value="Unplaced"/>
</dbReference>
<keyword evidence="12" id="KW-0325">Glycoprotein</keyword>
<evidence type="ECO:0000256" key="8">
    <source>
        <dbReference type="ARBA" id="ARBA00022729"/>
    </source>
</evidence>
<dbReference type="GO" id="GO:0008270">
    <property type="term" value="F:zinc ion binding"/>
    <property type="evidence" value="ECO:0007669"/>
    <property type="project" value="InterPro"/>
</dbReference>
<evidence type="ECO:0000256" key="7">
    <source>
        <dbReference type="ARBA" id="ARBA00022723"/>
    </source>
</evidence>
<keyword evidence="9" id="KW-0378">Hydrolase</keyword>